<accession>A0ACC2PBP7</accession>
<organism evidence="1 2">
    <name type="scientific">Eretmocerus hayati</name>
    <dbReference type="NCBI Taxonomy" id="131215"/>
    <lineage>
        <taxon>Eukaryota</taxon>
        <taxon>Metazoa</taxon>
        <taxon>Ecdysozoa</taxon>
        <taxon>Arthropoda</taxon>
        <taxon>Hexapoda</taxon>
        <taxon>Insecta</taxon>
        <taxon>Pterygota</taxon>
        <taxon>Neoptera</taxon>
        <taxon>Endopterygota</taxon>
        <taxon>Hymenoptera</taxon>
        <taxon>Apocrita</taxon>
        <taxon>Proctotrupomorpha</taxon>
        <taxon>Chalcidoidea</taxon>
        <taxon>Aphelinidae</taxon>
        <taxon>Aphelininae</taxon>
        <taxon>Eretmocerus</taxon>
    </lineage>
</organism>
<evidence type="ECO:0000313" key="1">
    <source>
        <dbReference type="EMBL" id="KAJ8680840.1"/>
    </source>
</evidence>
<evidence type="ECO:0000313" key="2">
    <source>
        <dbReference type="Proteomes" id="UP001239111"/>
    </source>
</evidence>
<dbReference type="Proteomes" id="UP001239111">
    <property type="component" value="Chromosome 2"/>
</dbReference>
<sequence length="846" mass="94943">MIIVLFHLAYLLGKLVYRRLGASSTRKMLPLNPQADVVLEASQAPASNESIVGLKRRFSGDDLDEEGRCNIKFSPPAYIQRYEAVLGVLTDPRYGKKLKKVADFGCNDLSFCMYMKKLVGIEEGLFVDIDRITLDMYKERARPLTWEYLHRRTTPLVLRVLEGSVTLPDKHLENLDAVICIELVEHLYPEPLTQLPYNIFGFIRPKVAVVTTPNSDFNVLFTNLKGFRHPDHKFEWTRKQFEDWANNIVKRFPEYEVTFHGICAGPPGTEHLGSCSQMAVFHKIADLNDEVTRGIDGLFHTVETYTYPYEEDNRSDEEKILDDAVYYIRKFSMNDQEDTGVVKLDCLLEMLKKFYVTAEELTDILRNAGWSIVERAEGPVVIVPPPSTSSDDSINSDFLDHAPQDNWDEEPGPPNSYYSQYNVVDVDVVDEEDWDCEPYIIEAISDAPHTNCDRNTAESSTSSIYHEDMQVNDIETENRSAELGDSAQAESIVISSFSDTKDSDGSDRTSLSFVQSLSNNTVPELGTTFFSSQSIEETRLREDLPNSSLDNNGSIYSMFLEPSKLSENVKLMDDTEVLSESTIINSSSDKTIKKFKLDNATIRVNTSEIPFEEPQYTSSPHNPQLLNLKKRKWIAKNMATPSSSHDGIMRATSNLSKDEFQMSNKGSDDASSCSNNFITAHSDFSIESSKDGNSSENHYESIGHCSGAIPKEVNKKDRSGRGNFHKHASKKISPDSSNSVSNSVSPEVMDSGYHNSDSRPDLSPDNDLSSITPDQLSDSEPPSIADDARAGILDLANLQNRDMVNNNLDDEGNNIEADRNQNMNNRVPVANVLANDLENENNIYIV</sequence>
<name>A0ACC2PBP7_9HYME</name>
<keyword evidence="2" id="KW-1185">Reference proteome</keyword>
<comment type="caution">
    <text evidence="1">The sequence shown here is derived from an EMBL/GenBank/DDBJ whole genome shotgun (WGS) entry which is preliminary data.</text>
</comment>
<dbReference type="EMBL" id="CM056742">
    <property type="protein sequence ID" value="KAJ8680840.1"/>
    <property type="molecule type" value="Genomic_DNA"/>
</dbReference>
<gene>
    <name evidence="1" type="ORF">QAD02_016627</name>
</gene>
<protein>
    <submittedName>
        <fullName evidence="1">Uncharacterized protein</fullName>
    </submittedName>
</protein>
<reference evidence="1" key="1">
    <citation type="submission" date="2023-04" db="EMBL/GenBank/DDBJ databases">
        <title>A chromosome-level genome assembly of the parasitoid wasp Eretmocerus hayati.</title>
        <authorList>
            <person name="Zhong Y."/>
            <person name="Liu S."/>
            <person name="Liu Y."/>
        </authorList>
    </citation>
    <scope>NUCLEOTIDE SEQUENCE</scope>
    <source>
        <strain evidence="1">ZJU_SS_LIU_2023</strain>
    </source>
</reference>
<proteinExistence type="predicted"/>